<evidence type="ECO:0008006" key="3">
    <source>
        <dbReference type="Google" id="ProtNLM"/>
    </source>
</evidence>
<protein>
    <recommendedName>
        <fullName evidence="3">EVE domain-containing protein</fullName>
    </recommendedName>
</protein>
<dbReference type="InterPro" id="IPR015947">
    <property type="entry name" value="PUA-like_sf"/>
</dbReference>
<reference evidence="1" key="1">
    <citation type="submission" date="2021-01" db="EMBL/GenBank/DDBJ databases">
        <title>Whole genome shotgun sequence of Actinoplanes ferrugineus NBRC 15555.</title>
        <authorList>
            <person name="Komaki H."/>
            <person name="Tamura T."/>
        </authorList>
    </citation>
    <scope>NUCLEOTIDE SEQUENCE</scope>
    <source>
        <strain evidence="1">NBRC 15555</strain>
    </source>
</reference>
<dbReference type="SUPFAM" id="SSF88697">
    <property type="entry name" value="PUA domain-like"/>
    <property type="match status" value="1"/>
</dbReference>
<dbReference type="AlphaFoldDB" id="A0A919J697"/>
<accession>A0A919J697</accession>
<dbReference type="EMBL" id="BOMM01000059">
    <property type="protein sequence ID" value="GIE14828.1"/>
    <property type="molecule type" value="Genomic_DNA"/>
</dbReference>
<organism evidence="1 2">
    <name type="scientific">Paractinoplanes ferrugineus</name>
    <dbReference type="NCBI Taxonomy" id="113564"/>
    <lineage>
        <taxon>Bacteria</taxon>
        <taxon>Bacillati</taxon>
        <taxon>Actinomycetota</taxon>
        <taxon>Actinomycetes</taxon>
        <taxon>Micromonosporales</taxon>
        <taxon>Micromonosporaceae</taxon>
        <taxon>Paractinoplanes</taxon>
    </lineage>
</organism>
<evidence type="ECO:0000313" key="1">
    <source>
        <dbReference type="EMBL" id="GIE14828.1"/>
    </source>
</evidence>
<proteinExistence type="predicted"/>
<keyword evidence="2" id="KW-1185">Reference proteome</keyword>
<comment type="caution">
    <text evidence="1">The sequence shown here is derived from an EMBL/GenBank/DDBJ whole genome shotgun (WGS) entry which is preliminary data.</text>
</comment>
<name>A0A919J697_9ACTN</name>
<dbReference type="Proteomes" id="UP000598174">
    <property type="component" value="Unassembled WGS sequence"/>
</dbReference>
<gene>
    <name evidence="1" type="ORF">Afe05nite_66680</name>
</gene>
<evidence type="ECO:0000313" key="2">
    <source>
        <dbReference type="Proteomes" id="UP000598174"/>
    </source>
</evidence>
<sequence>MGAVSLEDLGAWLLKANGETSDIAEVAGRREPVRRWCVRAGYRARLMAAGQPVVLWVSGDRRRVTPGVWAVGELGGPAAVMDGKLRVPLELRWLTEEQRVHRDLVRSDEGLAALEVLRQPQAANPSFVSTEQMAVLRTYLPG</sequence>